<reference evidence="1 2" key="1">
    <citation type="submission" date="2017-10" db="EMBL/GenBank/DDBJ databases">
        <title>Massilia psychrophilum sp. nov., a novel purple-pigmented bacterium isolated from Tianshan glacier, Xinjiang Municipality, China.</title>
        <authorList>
            <person name="Wang H."/>
        </authorList>
    </citation>
    <scope>NUCLEOTIDE SEQUENCE [LARGE SCALE GENOMIC DNA]</scope>
    <source>
        <strain evidence="1 2">JCM 30074</strain>
    </source>
</reference>
<sequence>MLITISPEQVERVRALVAPVTAAHFDEGCEPPGYSIHIWFGGPYGNSAEAHCGSQAVDLGEVWVQQDDWNAADAAKGNADE</sequence>
<comment type="caution">
    <text evidence="1">The sequence shown here is derived from an EMBL/GenBank/DDBJ whole genome shotgun (WGS) entry which is preliminary data.</text>
</comment>
<dbReference type="RefSeq" id="WP_099786427.1">
    <property type="nucleotide sequence ID" value="NZ_JBHLYV010000100.1"/>
</dbReference>
<gene>
    <name evidence="1" type="ORF">CR105_00230</name>
</gene>
<evidence type="ECO:0000313" key="1">
    <source>
        <dbReference type="EMBL" id="PIL46626.1"/>
    </source>
</evidence>
<proteinExistence type="predicted"/>
<keyword evidence="2" id="KW-1185">Reference proteome</keyword>
<evidence type="ECO:0000313" key="2">
    <source>
        <dbReference type="Proteomes" id="UP000230390"/>
    </source>
</evidence>
<organism evidence="1 2">
    <name type="scientific">Massilia eurypsychrophila</name>
    <dbReference type="NCBI Taxonomy" id="1485217"/>
    <lineage>
        <taxon>Bacteria</taxon>
        <taxon>Pseudomonadati</taxon>
        <taxon>Pseudomonadota</taxon>
        <taxon>Betaproteobacteria</taxon>
        <taxon>Burkholderiales</taxon>
        <taxon>Oxalobacteraceae</taxon>
        <taxon>Telluria group</taxon>
        <taxon>Massilia</taxon>
    </lineage>
</organism>
<name>A0A2G8TKR4_9BURK</name>
<dbReference type="AlphaFoldDB" id="A0A2G8TKR4"/>
<dbReference type="Proteomes" id="UP000230390">
    <property type="component" value="Unassembled WGS sequence"/>
</dbReference>
<accession>A0A2G8TKR4</accession>
<dbReference type="OrthoDB" id="9932574at2"/>
<dbReference type="EMBL" id="PDOC01000001">
    <property type="protein sequence ID" value="PIL46626.1"/>
    <property type="molecule type" value="Genomic_DNA"/>
</dbReference>
<protein>
    <submittedName>
        <fullName evidence="1">Uncharacterized protein</fullName>
    </submittedName>
</protein>